<gene>
    <name evidence="1" type="ORF">IBE52_10125</name>
</gene>
<comment type="caution">
    <text evidence="1">The sequence shown here is derived from an EMBL/GenBank/DDBJ whole genome shotgun (WGS) entry which is preliminary data.</text>
</comment>
<dbReference type="EMBL" id="JACTSG010000007">
    <property type="protein sequence ID" value="MBK2303271.1"/>
    <property type="molecule type" value="Genomic_DNA"/>
</dbReference>
<organism evidence="1 2">
    <name type="scientific">Francisella philomiragia</name>
    <dbReference type="NCBI Taxonomy" id="28110"/>
    <lineage>
        <taxon>Bacteria</taxon>
        <taxon>Pseudomonadati</taxon>
        <taxon>Pseudomonadota</taxon>
        <taxon>Gammaproteobacteria</taxon>
        <taxon>Thiotrichales</taxon>
        <taxon>Francisellaceae</taxon>
        <taxon>Francisella</taxon>
    </lineage>
</organism>
<evidence type="ECO:0000313" key="2">
    <source>
        <dbReference type="Proteomes" id="UP000760407"/>
    </source>
</evidence>
<evidence type="ECO:0000313" key="1">
    <source>
        <dbReference type="EMBL" id="MBK2303271.1"/>
    </source>
</evidence>
<proteinExistence type="predicted"/>
<protein>
    <submittedName>
        <fullName evidence="1">Uncharacterized protein</fullName>
    </submittedName>
</protein>
<accession>A0ABS1GEQ2</accession>
<sequence>MQITFDFDSISQTKIEDTKPKTPVKTVDCAEPVKQQSCKFAVLGEFRNAKDFYGFKIIREDYNESYYDNCRRQNAQ</sequence>
<reference evidence="1 2" key="1">
    <citation type="submission" date="2020-08" db="EMBL/GenBank/DDBJ databases">
        <title>Comparative genomics of Francisella species.</title>
        <authorList>
            <person name="Sahl J."/>
            <person name="Sjodin A."/>
            <person name="Wagner D."/>
            <person name="Forsman M."/>
        </authorList>
    </citation>
    <scope>NUCLEOTIDE SEQUENCE [LARGE SCALE GENOMIC DNA]</scope>
    <source>
        <strain evidence="1 2">F1093</strain>
    </source>
</reference>
<dbReference type="RefSeq" id="WP_200167687.1">
    <property type="nucleotide sequence ID" value="NZ_JACTSG010000007.1"/>
</dbReference>
<name>A0ABS1GEQ2_9GAMM</name>
<keyword evidence="2" id="KW-1185">Reference proteome</keyword>
<dbReference type="Proteomes" id="UP000760407">
    <property type="component" value="Unassembled WGS sequence"/>
</dbReference>